<name>A0ABV9PNF0_9FLAO</name>
<evidence type="ECO:0000313" key="5">
    <source>
        <dbReference type="Proteomes" id="UP001595935"/>
    </source>
</evidence>
<dbReference type="RefSeq" id="WP_213260106.1">
    <property type="nucleotide sequence ID" value="NZ_JAGYWA010000012.1"/>
</dbReference>
<feature type="chain" id="PRO_5045417245" evidence="2">
    <location>
        <begin position="19"/>
        <end position="830"/>
    </location>
</feature>
<feature type="signal peptide" evidence="2">
    <location>
        <begin position="1"/>
        <end position="18"/>
    </location>
</feature>
<evidence type="ECO:0000256" key="2">
    <source>
        <dbReference type="SAM" id="SignalP"/>
    </source>
</evidence>
<dbReference type="EMBL" id="JBHSGV010000012">
    <property type="protein sequence ID" value="MFC4750110.1"/>
    <property type="molecule type" value="Genomic_DNA"/>
</dbReference>
<proteinExistence type="predicted"/>
<dbReference type="Gene3D" id="3.40.50.1820">
    <property type="entry name" value="alpha/beta hydrolase"/>
    <property type="match status" value="1"/>
</dbReference>
<dbReference type="PANTHER" id="PTHR43037">
    <property type="entry name" value="UNNAMED PRODUCT-RELATED"/>
    <property type="match status" value="1"/>
</dbReference>
<protein>
    <submittedName>
        <fullName evidence="4">Prolyl oligopeptidase family serine peptidase</fullName>
    </submittedName>
</protein>
<feature type="domain" description="Peptidase S9 prolyl oligopeptidase catalytic" evidence="3">
    <location>
        <begin position="357"/>
        <end position="517"/>
    </location>
</feature>
<sequence length="830" mass="92965">MNKGLLIFLLALGTNCIAQTKATGNVVEYFGKEKITTTAEGSVLYHFSEGYTLPADKKSGTLFNGQDPVAWQYAVGKFTNPAKQKSDWLPLKVDTAGVFNGKEMKSAFLFTEYNSPKEQIVILETTGGTRTYINGLPHEGDHYDFGYTLIPFKLKKGSNEFVYTKGRFGRVKSKIIVPSKSIQFTKRDLTLPDVINGEKDEKWAAVRIINATEKELKNLVITAKLSSGETAVYATDAIIPLFVRKVKFKVPATKANFTGELKMELTLTDKSGKVIDKTEIPIQQRSATVHHERTFLSKVDNSVQYYSIAPALGEGQKALVLSVHGASVEARNQARAYKQKDWAHIVAATNRRPFGFNWEDWGRIDALEVLEEAKKVFHTIPAQTYLTGHSMGGHGTWFLGTTYPGKFAAIAPCASYPDISMYGFDKGDEMHDQNKAFESIKRSANSGRVKSLVQNLKQAGVYILHGDADSTVPISQVREMRQILGTFHPNFCYYEYPGGEHWYGDHSVDWFPIFEFFKRQTIPANKEVKEIDFNTATPQVSSTDYWIKLQQQIVPFNFSNITAKLDKEQITITTKNVSIMEVDLASLDLKDEISINIDDQIPKTPSDKKAILALQGEKWTLINEINTSKKYADRQGGFKFAFNNNVVFVYATGGSATEREWYLNRARFDAETFYYRGNGSIDVIADKEFSLEKYKDRNVIIYGNASNNSAWKLVLKNSPIQIDNQQVKIGSKVLKGDDLAAYFVVPRNDSKTAMIGVVAGTAEKGMKATWANNYISGITGFPDVMIFKADLLLNGLPDMKVSGFFDNDWTAKSLEFFDTTDQNRTAKAEN</sequence>
<evidence type="ECO:0000313" key="4">
    <source>
        <dbReference type="EMBL" id="MFC4750110.1"/>
    </source>
</evidence>
<evidence type="ECO:0000259" key="3">
    <source>
        <dbReference type="Pfam" id="PF00326"/>
    </source>
</evidence>
<dbReference type="PANTHER" id="PTHR43037:SF4">
    <property type="entry name" value="PEPTIDASE S9 PROLYL OLIGOPEPTIDASE CATALYTIC DOMAIN-CONTAINING PROTEIN"/>
    <property type="match status" value="1"/>
</dbReference>
<dbReference type="Pfam" id="PF00326">
    <property type="entry name" value="Peptidase_S9"/>
    <property type="match status" value="1"/>
</dbReference>
<evidence type="ECO:0000256" key="1">
    <source>
        <dbReference type="ARBA" id="ARBA00022729"/>
    </source>
</evidence>
<organism evidence="4 5">
    <name type="scientific">Flavobacterium branchiicola</name>
    <dbReference type="NCBI Taxonomy" id="1114875"/>
    <lineage>
        <taxon>Bacteria</taxon>
        <taxon>Pseudomonadati</taxon>
        <taxon>Bacteroidota</taxon>
        <taxon>Flavobacteriia</taxon>
        <taxon>Flavobacteriales</taxon>
        <taxon>Flavobacteriaceae</taxon>
        <taxon>Flavobacterium</taxon>
    </lineage>
</organism>
<keyword evidence="5" id="KW-1185">Reference proteome</keyword>
<dbReference type="InterPro" id="IPR001375">
    <property type="entry name" value="Peptidase_S9_cat"/>
</dbReference>
<dbReference type="SUPFAM" id="SSF53474">
    <property type="entry name" value="alpha/beta-Hydrolases"/>
    <property type="match status" value="2"/>
</dbReference>
<dbReference type="Proteomes" id="UP001595935">
    <property type="component" value="Unassembled WGS sequence"/>
</dbReference>
<reference evidence="5" key="1">
    <citation type="journal article" date="2019" name="Int. J. Syst. Evol. Microbiol.">
        <title>The Global Catalogue of Microorganisms (GCM) 10K type strain sequencing project: providing services to taxonomists for standard genome sequencing and annotation.</title>
        <authorList>
            <consortium name="The Broad Institute Genomics Platform"/>
            <consortium name="The Broad Institute Genome Sequencing Center for Infectious Disease"/>
            <person name="Wu L."/>
            <person name="Ma J."/>
        </authorList>
    </citation>
    <scope>NUCLEOTIDE SEQUENCE [LARGE SCALE GENOMIC DNA]</scope>
    <source>
        <strain evidence="5">WYCCWR 13023</strain>
    </source>
</reference>
<dbReference type="InterPro" id="IPR050955">
    <property type="entry name" value="Plant_Biomass_Hydrol_Est"/>
</dbReference>
<gene>
    <name evidence="4" type="ORF">ACFO5S_21845</name>
</gene>
<comment type="caution">
    <text evidence="4">The sequence shown here is derived from an EMBL/GenBank/DDBJ whole genome shotgun (WGS) entry which is preliminary data.</text>
</comment>
<keyword evidence="1 2" id="KW-0732">Signal</keyword>
<accession>A0ABV9PNF0</accession>
<dbReference type="InterPro" id="IPR029058">
    <property type="entry name" value="AB_hydrolase_fold"/>
</dbReference>